<dbReference type="InterPro" id="IPR020103">
    <property type="entry name" value="PsdUridine_synth_cat_dom_sf"/>
</dbReference>
<dbReference type="InParanoid" id="G4Z316"/>
<evidence type="ECO:0000256" key="1">
    <source>
        <dbReference type="SAM" id="MobiDB-lite"/>
    </source>
</evidence>
<feature type="compositionally biased region" description="Basic and acidic residues" evidence="1">
    <location>
        <begin position="19"/>
        <end position="28"/>
    </location>
</feature>
<reference evidence="3 4" key="1">
    <citation type="journal article" date="2006" name="Science">
        <title>Phytophthora genome sequences uncover evolutionary origins and mechanisms of pathogenesis.</title>
        <authorList>
            <person name="Tyler B.M."/>
            <person name="Tripathy S."/>
            <person name="Zhang X."/>
            <person name="Dehal P."/>
            <person name="Jiang R.H."/>
            <person name="Aerts A."/>
            <person name="Arredondo F.D."/>
            <person name="Baxter L."/>
            <person name="Bensasson D."/>
            <person name="Beynon J.L."/>
            <person name="Chapman J."/>
            <person name="Damasceno C.M."/>
            <person name="Dorrance A.E."/>
            <person name="Dou D."/>
            <person name="Dickerman A.W."/>
            <person name="Dubchak I.L."/>
            <person name="Garbelotto M."/>
            <person name="Gijzen M."/>
            <person name="Gordon S.G."/>
            <person name="Govers F."/>
            <person name="Grunwald N.J."/>
            <person name="Huang W."/>
            <person name="Ivors K.L."/>
            <person name="Jones R.W."/>
            <person name="Kamoun S."/>
            <person name="Krampis K."/>
            <person name="Lamour K.H."/>
            <person name="Lee M.K."/>
            <person name="McDonald W.H."/>
            <person name="Medina M."/>
            <person name="Meijer H.J."/>
            <person name="Nordberg E.K."/>
            <person name="Maclean D.J."/>
            <person name="Ospina-Giraldo M.D."/>
            <person name="Morris P.F."/>
            <person name="Phuntumart V."/>
            <person name="Putnam N.H."/>
            <person name="Rash S."/>
            <person name="Rose J.K."/>
            <person name="Sakihama Y."/>
            <person name="Salamov A.A."/>
            <person name="Savidor A."/>
            <person name="Scheuring C.F."/>
            <person name="Smith B.M."/>
            <person name="Sobral B.W."/>
            <person name="Terry A."/>
            <person name="Torto-Alalibo T.A."/>
            <person name="Win J."/>
            <person name="Xu Z."/>
            <person name="Zhang H."/>
            <person name="Grigoriev I.V."/>
            <person name="Rokhsar D.S."/>
            <person name="Boore J.L."/>
        </authorList>
    </citation>
    <scope>NUCLEOTIDE SEQUENCE [LARGE SCALE GENOMIC DNA]</scope>
    <source>
        <strain evidence="3 4">P6497</strain>
    </source>
</reference>
<dbReference type="InterPro" id="IPR006145">
    <property type="entry name" value="PsdUridine_synth_RsuA/RluA"/>
</dbReference>
<name>G4Z316_PHYSP</name>
<dbReference type="GO" id="GO:0009982">
    <property type="term" value="F:pseudouridine synthase activity"/>
    <property type="evidence" value="ECO:0007669"/>
    <property type="project" value="InterPro"/>
</dbReference>
<dbReference type="InterPro" id="IPR050188">
    <property type="entry name" value="RluA_PseudoU_synthase"/>
</dbReference>
<accession>G4Z316</accession>
<dbReference type="AlphaFoldDB" id="G4Z316"/>
<organism evidence="3 4">
    <name type="scientific">Phytophthora sojae (strain P6497)</name>
    <name type="common">Soybean stem and root rot agent</name>
    <name type="synonym">Phytophthora megasperma f. sp. glycines</name>
    <dbReference type="NCBI Taxonomy" id="1094619"/>
    <lineage>
        <taxon>Eukaryota</taxon>
        <taxon>Sar</taxon>
        <taxon>Stramenopiles</taxon>
        <taxon>Oomycota</taxon>
        <taxon>Peronosporomycetes</taxon>
        <taxon>Peronosporales</taxon>
        <taxon>Peronosporaceae</taxon>
        <taxon>Phytophthora</taxon>
    </lineage>
</organism>
<keyword evidence="4" id="KW-1185">Reference proteome</keyword>
<dbReference type="Proteomes" id="UP000002640">
    <property type="component" value="Unassembled WGS sequence"/>
</dbReference>
<evidence type="ECO:0000259" key="2">
    <source>
        <dbReference type="Pfam" id="PF00849"/>
    </source>
</evidence>
<dbReference type="EMBL" id="JH159153">
    <property type="protein sequence ID" value="EGZ20045.1"/>
    <property type="molecule type" value="Genomic_DNA"/>
</dbReference>
<dbReference type="OMA" id="LNSLTHM"/>
<dbReference type="GO" id="GO:0003723">
    <property type="term" value="F:RNA binding"/>
    <property type="evidence" value="ECO:0007669"/>
    <property type="project" value="InterPro"/>
</dbReference>
<dbReference type="STRING" id="1094619.G4Z316"/>
<proteinExistence type="predicted"/>
<dbReference type="PANTHER" id="PTHR21600">
    <property type="entry name" value="MITOCHONDRIAL RNA PSEUDOURIDINE SYNTHASE"/>
    <property type="match status" value="1"/>
</dbReference>
<evidence type="ECO:0000313" key="4">
    <source>
        <dbReference type="Proteomes" id="UP000002640"/>
    </source>
</evidence>
<dbReference type="PANTHER" id="PTHR21600:SF40">
    <property type="entry name" value="PSEUDOURIDYLATE SYNTHASE RPUSD2"/>
    <property type="match status" value="1"/>
</dbReference>
<gene>
    <name evidence="3" type="ORF">PHYSODRAFT_312884</name>
</gene>
<feature type="compositionally biased region" description="Pro residues" evidence="1">
    <location>
        <begin position="1"/>
        <end position="10"/>
    </location>
</feature>
<dbReference type="KEGG" id="psoj:PHYSODRAFT_312884"/>
<dbReference type="SUPFAM" id="SSF55120">
    <property type="entry name" value="Pseudouridine synthase"/>
    <property type="match status" value="1"/>
</dbReference>
<dbReference type="GO" id="GO:0000455">
    <property type="term" value="P:enzyme-directed rRNA pseudouridine synthesis"/>
    <property type="evidence" value="ECO:0007669"/>
    <property type="project" value="TreeGrafter"/>
</dbReference>
<feature type="domain" description="Pseudouridine synthase RsuA/RluA-like" evidence="2">
    <location>
        <begin position="187"/>
        <end position="291"/>
    </location>
</feature>
<evidence type="ECO:0000313" key="3">
    <source>
        <dbReference type="EMBL" id="EGZ20045.1"/>
    </source>
</evidence>
<feature type="compositionally biased region" description="Low complexity" evidence="1">
    <location>
        <begin position="47"/>
        <end position="57"/>
    </location>
</feature>
<protein>
    <recommendedName>
        <fullName evidence="2">Pseudouridine synthase RsuA/RluA-like domain-containing protein</fullName>
    </recommendedName>
</protein>
<dbReference type="PROSITE" id="PS01129">
    <property type="entry name" value="PSI_RLU"/>
    <property type="match status" value="1"/>
</dbReference>
<feature type="region of interest" description="Disordered" evidence="1">
    <location>
        <begin position="1"/>
        <end position="57"/>
    </location>
</feature>
<dbReference type="Gene3D" id="3.30.2350.10">
    <property type="entry name" value="Pseudouridine synthase"/>
    <property type="match status" value="1"/>
</dbReference>
<dbReference type="RefSeq" id="XP_009522762.1">
    <property type="nucleotide sequence ID" value="XM_009524467.1"/>
</dbReference>
<dbReference type="GeneID" id="20643536"/>
<sequence length="342" mass="37515">MADVPPPPPSKKQRRKQEKARWLAERKAAQLAEDNAPSKRKRRNQRQSRASASGPPSAAVHYQACASATCANRVAGSDCVVRSIEPYVHRFALFVKGRWAGRTLRELFASEFPTLSTAYCARAAQLGLIRVNGVAAELDAVIKGGDFFEHLKHRHEPSVHLPVDDATNSSTLTSLSARWIHLETDELLVVDKPSGIPVHPTGSYQLNSLTHMLQHDRHGATKDKENEAETTLELFPVHRLDRLTSGLLILAKTANKARTLTAELTVTLSVDGAGTRSVDKYYVARVKGEFPDDEAGFAWVVGLNSGLVKVESTDDGYWRVDAPIGLMQPRQGHSRSSSSADL</sequence>
<dbReference type="InterPro" id="IPR006224">
    <property type="entry name" value="PsdUridine_synth_RluA-like_CS"/>
</dbReference>
<dbReference type="Pfam" id="PF00849">
    <property type="entry name" value="PseudoU_synth_2"/>
    <property type="match status" value="1"/>
</dbReference>